<dbReference type="PhylomeDB" id="D7EJI5"/>
<accession>D7EJI5</accession>
<dbReference type="SUPFAM" id="SSF56672">
    <property type="entry name" value="DNA/RNA polymerases"/>
    <property type="match status" value="1"/>
</dbReference>
<dbReference type="GO" id="GO:0006310">
    <property type="term" value="P:DNA recombination"/>
    <property type="evidence" value="ECO:0000318"/>
    <property type="project" value="GO_Central"/>
</dbReference>
<dbReference type="GO" id="GO:0009009">
    <property type="term" value="F:site-specific recombinase activity"/>
    <property type="evidence" value="ECO:0000318"/>
    <property type="project" value="GO_Central"/>
</dbReference>
<evidence type="ECO:0000259" key="3">
    <source>
        <dbReference type="Pfam" id="PF00589"/>
    </source>
</evidence>
<evidence type="ECO:0000313" key="4">
    <source>
        <dbReference type="EMBL" id="EFA12762.1"/>
    </source>
</evidence>
<protein>
    <submittedName>
        <fullName evidence="4">Uncharacterized protein</fullName>
    </submittedName>
</protein>
<sequence>MGSRLDRFSFTHAAQLLCITTNQTPITTKVHRFPKIHKQIAKMLKQGIIKDLVSPYKSPLWIVPKKADAFGAKKWRIVVDYRKLNDVTVGDSYPLPNIESILDQVGHPKYLTLDLVSGFHHQIPMKKEDAPKTASSTPFGLKNSPVYFKVVTIFGIFGACRCDELLSLTPNDVEDTGKYIIVTLRNTKNFTTRRFTITDEECRFQPCFLYRKYASLRPTQAESLRLFLTYRGGKCISLNVGQHTIGGIPKKIASYLKLSEPELYTGHSFRRTAATMVVDSGGDILALKRAGGWKSSAVAEGYVEDSIKQKLERAKKLFLVPEPTSAFSSSKHASTVSEETSKKFNVSGNQNCNITINVYSREINPVNNE</sequence>
<keyword evidence="1" id="KW-0233">DNA recombination</keyword>
<dbReference type="Gene3D" id="1.10.443.10">
    <property type="entry name" value="Intergrase catalytic core"/>
    <property type="match status" value="1"/>
</dbReference>
<dbReference type="SUPFAM" id="SSF56349">
    <property type="entry name" value="DNA breaking-rejoining enzymes"/>
    <property type="match status" value="1"/>
</dbReference>
<gene>
    <name evidence="4" type="primary">GLEAN_10289</name>
    <name evidence="4" type="ORF">TcasGA2_TC010289</name>
</gene>
<feature type="domain" description="Reverse transcriptase" evidence="2">
    <location>
        <begin position="64"/>
        <end position="152"/>
    </location>
</feature>
<dbReference type="STRING" id="7070.D7EJI5"/>
<dbReference type="GO" id="GO:0003677">
    <property type="term" value="F:DNA binding"/>
    <property type="evidence" value="ECO:0007669"/>
    <property type="project" value="InterPro"/>
</dbReference>
<dbReference type="HOGENOM" id="CLU_750838_0_0_1"/>
<dbReference type="GO" id="GO:0007059">
    <property type="term" value="P:chromosome segregation"/>
    <property type="evidence" value="ECO:0000318"/>
    <property type="project" value="GO_Central"/>
</dbReference>
<dbReference type="CDD" id="cd00397">
    <property type="entry name" value="DNA_BRE_C"/>
    <property type="match status" value="1"/>
</dbReference>
<dbReference type="CDD" id="cd01647">
    <property type="entry name" value="RT_LTR"/>
    <property type="match status" value="1"/>
</dbReference>
<dbReference type="InParanoid" id="D7EJI5"/>
<dbReference type="InterPro" id="IPR013762">
    <property type="entry name" value="Integrase-like_cat_sf"/>
</dbReference>
<dbReference type="PANTHER" id="PTHR24559">
    <property type="entry name" value="TRANSPOSON TY3-I GAG-POL POLYPROTEIN"/>
    <property type="match status" value="1"/>
</dbReference>
<keyword evidence="5" id="KW-1185">Reference proteome</keyword>
<dbReference type="InterPro" id="IPR002104">
    <property type="entry name" value="Integrase_catalytic"/>
</dbReference>
<organism evidence="4 5">
    <name type="scientific">Tribolium castaneum</name>
    <name type="common">Red flour beetle</name>
    <dbReference type="NCBI Taxonomy" id="7070"/>
    <lineage>
        <taxon>Eukaryota</taxon>
        <taxon>Metazoa</taxon>
        <taxon>Ecdysozoa</taxon>
        <taxon>Arthropoda</taxon>
        <taxon>Hexapoda</taxon>
        <taxon>Insecta</taxon>
        <taxon>Pterygota</taxon>
        <taxon>Neoptera</taxon>
        <taxon>Endopterygota</taxon>
        <taxon>Coleoptera</taxon>
        <taxon>Polyphaga</taxon>
        <taxon>Cucujiformia</taxon>
        <taxon>Tenebrionidae</taxon>
        <taxon>Tenebrionidae incertae sedis</taxon>
        <taxon>Tribolium</taxon>
    </lineage>
</organism>
<evidence type="ECO:0000313" key="5">
    <source>
        <dbReference type="Proteomes" id="UP000007266"/>
    </source>
</evidence>
<dbReference type="Proteomes" id="UP000007266">
    <property type="component" value="Unassembled WGS sequence"/>
</dbReference>
<dbReference type="PANTHER" id="PTHR24559:SF435">
    <property type="entry name" value="RIBONUCLEASE H"/>
    <property type="match status" value="1"/>
</dbReference>
<dbReference type="AlphaFoldDB" id="D7EJI5"/>
<dbReference type="InterPro" id="IPR043502">
    <property type="entry name" value="DNA/RNA_pol_sf"/>
</dbReference>
<reference evidence="4 5" key="2">
    <citation type="journal article" date="2010" name="Nucleic Acids Res.">
        <title>BeetleBase in 2010: revisions to provide comprehensive genomic information for Tribolium castaneum.</title>
        <authorList>
            <person name="Kim H.S."/>
            <person name="Murphy T."/>
            <person name="Xia J."/>
            <person name="Caragea D."/>
            <person name="Park Y."/>
            <person name="Beeman R.W."/>
            <person name="Lorenzen M.D."/>
            <person name="Butcher S."/>
            <person name="Manak J.R."/>
            <person name="Brown S.J."/>
        </authorList>
    </citation>
    <scope>NUCLEOTIDE SEQUENCE [LARGE SCALE GENOMIC DNA]</scope>
    <source>
        <strain evidence="4 5">Georgia GA2</strain>
    </source>
</reference>
<evidence type="ECO:0000256" key="1">
    <source>
        <dbReference type="ARBA" id="ARBA00023172"/>
    </source>
</evidence>
<dbReference type="InterPro" id="IPR011010">
    <property type="entry name" value="DNA_brk_join_enz"/>
</dbReference>
<dbReference type="Pfam" id="PF00078">
    <property type="entry name" value="RVT_1"/>
    <property type="match status" value="1"/>
</dbReference>
<dbReference type="eggNOG" id="KOG0017">
    <property type="taxonomic scope" value="Eukaryota"/>
</dbReference>
<reference evidence="4 5" key="1">
    <citation type="journal article" date="2008" name="Nature">
        <title>The genome of the model beetle and pest Tribolium castaneum.</title>
        <authorList>
            <consortium name="Tribolium Genome Sequencing Consortium"/>
            <person name="Richards S."/>
            <person name="Gibbs R.A."/>
            <person name="Weinstock G.M."/>
            <person name="Brown S.J."/>
            <person name="Denell R."/>
            <person name="Beeman R.W."/>
            <person name="Gibbs R."/>
            <person name="Beeman R.W."/>
            <person name="Brown S.J."/>
            <person name="Bucher G."/>
            <person name="Friedrich M."/>
            <person name="Grimmelikhuijzen C.J."/>
            <person name="Klingler M."/>
            <person name="Lorenzen M."/>
            <person name="Richards S."/>
            <person name="Roth S."/>
            <person name="Schroder R."/>
            <person name="Tautz D."/>
            <person name="Zdobnov E.M."/>
            <person name="Muzny D."/>
            <person name="Gibbs R.A."/>
            <person name="Weinstock G.M."/>
            <person name="Attaway T."/>
            <person name="Bell S."/>
            <person name="Buhay C.J."/>
            <person name="Chandrabose M.N."/>
            <person name="Chavez D."/>
            <person name="Clerk-Blankenburg K.P."/>
            <person name="Cree A."/>
            <person name="Dao M."/>
            <person name="Davis C."/>
            <person name="Chacko J."/>
            <person name="Dinh H."/>
            <person name="Dugan-Rocha S."/>
            <person name="Fowler G."/>
            <person name="Garner T.T."/>
            <person name="Garnes J."/>
            <person name="Gnirke A."/>
            <person name="Hawes A."/>
            <person name="Hernandez J."/>
            <person name="Hines S."/>
            <person name="Holder M."/>
            <person name="Hume J."/>
            <person name="Jhangiani S.N."/>
            <person name="Joshi V."/>
            <person name="Khan Z.M."/>
            <person name="Jackson L."/>
            <person name="Kovar C."/>
            <person name="Kowis A."/>
            <person name="Lee S."/>
            <person name="Lewis L.R."/>
            <person name="Margolis J."/>
            <person name="Morgan M."/>
            <person name="Nazareth L.V."/>
            <person name="Nguyen N."/>
            <person name="Okwuonu G."/>
            <person name="Parker D."/>
            <person name="Richards S."/>
            <person name="Ruiz S.J."/>
            <person name="Santibanez J."/>
            <person name="Savard J."/>
            <person name="Scherer S.E."/>
            <person name="Schneider B."/>
            <person name="Sodergren E."/>
            <person name="Tautz D."/>
            <person name="Vattahil S."/>
            <person name="Villasana D."/>
            <person name="White C.S."/>
            <person name="Wright R."/>
            <person name="Park Y."/>
            <person name="Beeman R.W."/>
            <person name="Lord J."/>
            <person name="Oppert B."/>
            <person name="Lorenzen M."/>
            <person name="Brown S."/>
            <person name="Wang L."/>
            <person name="Savard J."/>
            <person name="Tautz D."/>
            <person name="Richards S."/>
            <person name="Weinstock G."/>
            <person name="Gibbs R.A."/>
            <person name="Liu Y."/>
            <person name="Worley K."/>
            <person name="Weinstock G."/>
            <person name="Elsik C.G."/>
            <person name="Reese J.T."/>
            <person name="Elhaik E."/>
            <person name="Landan G."/>
            <person name="Graur D."/>
            <person name="Arensburger P."/>
            <person name="Atkinson P."/>
            <person name="Beeman R.W."/>
            <person name="Beidler J."/>
            <person name="Brown S.J."/>
            <person name="Demuth J.P."/>
            <person name="Drury D.W."/>
            <person name="Du Y.Z."/>
            <person name="Fujiwara H."/>
            <person name="Lorenzen M."/>
            <person name="Maselli V."/>
            <person name="Osanai M."/>
            <person name="Park Y."/>
            <person name="Robertson H.M."/>
            <person name="Tu Z."/>
            <person name="Wang J.J."/>
            <person name="Wang S."/>
            <person name="Richards S."/>
            <person name="Song H."/>
            <person name="Zhang L."/>
            <person name="Sodergren E."/>
            <person name="Werner D."/>
            <person name="Stanke M."/>
            <person name="Morgenstern B."/>
            <person name="Solovyev V."/>
            <person name="Kosarev P."/>
            <person name="Brown G."/>
            <person name="Chen H.C."/>
            <person name="Ermolaeva O."/>
            <person name="Hlavina W."/>
            <person name="Kapustin Y."/>
            <person name="Kiryutin B."/>
            <person name="Kitts P."/>
            <person name="Maglott D."/>
            <person name="Pruitt K."/>
            <person name="Sapojnikov V."/>
            <person name="Souvorov A."/>
            <person name="Mackey A.J."/>
            <person name="Waterhouse R.M."/>
            <person name="Wyder S."/>
            <person name="Zdobnov E.M."/>
            <person name="Zdobnov E.M."/>
            <person name="Wyder S."/>
            <person name="Kriventseva E.V."/>
            <person name="Kadowaki T."/>
            <person name="Bork P."/>
            <person name="Aranda M."/>
            <person name="Bao R."/>
            <person name="Beermann A."/>
            <person name="Berns N."/>
            <person name="Bolognesi R."/>
            <person name="Bonneton F."/>
            <person name="Bopp D."/>
            <person name="Brown S.J."/>
            <person name="Bucher G."/>
            <person name="Butts T."/>
            <person name="Chaumot A."/>
            <person name="Denell R.E."/>
            <person name="Ferrier D.E."/>
            <person name="Friedrich M."/>
            <person name="Gordon C.M."/>
            <person name="Jindra M."/>
            <person name="Klingler M."/>
            <person name="Lan Q."/>
            <person name="Lattorff H.M."/>
            <person name="Laudet V."/>
            <person name="von Levetsow C."/>
            <person name="Liu Z."/>
            <person name="Lutz R."/>
            <person name="Lynch J.A."/>
            <person name="da Fonseca R.N."/>
            <person name="Posnien N."/>
            <person name="Reuter R."/>
            <person name="Roth S."/>
            <person name="Savard J."/>
            <person name="Schinko J.B."/>
            <person name="Schmitt C."/>
            <person name="Schoppmeier M."/>
            <person name="Schroder R."/>
            <person name="Shippy T.D."/>
            <person name="Simonnet F."/>
            <person name="Marques-Souza H."/>
            <person name="Tautz D."/>
            <person name="Tomoyasu Y."/>
            <person name="Trauner J."/>
            <person name="Van der Zee M."/>
            <person name="Vervoort M."/>
            <person name="Wittkopp N."/>
            <person name="Wimmer E.A."/>
            <person name="Yang X."/>
            <person name="Jones A.K."/>
            <person name="Sattelle D.B."/>
            <person name="Ebert P.R."/>
            <person name="Nelson D."/>
            <person name="Scott J.G."/>
            <person name="Beeman R.W."/>
            <person name="Muthukrishnan S."/>
            <person name="Kramer K.J."/>
            <person name="Arakane Y."/>
            <person name="Beeman R.W."/>
            <person name="Zhu Q."/>
            <person name="Hogenkamp D."/>
            <person name="Dixit R."/>
            <person name="Oppert B."/>
            <person name="Jiang H."/>
            <person name="Zou Z."/>
            <person name="Marshall J."/>
            <person name="Elpidina E."/>
            <person name="Vinokurov K."/>
            <person name="Oppert C."/>
            <person name="Zou Z."/>
            <person name="Evans J."/>
            <person name="Lu Z."/>
            <person name="Zhao P."/>
            <person name="Sumathipala N."/>
            <person name="Altincicek B."/>
            <person name="Vilcinskas A."/>
            <person name="Williams M."/>
            <person name="Hultmark D."/>
            <person name="Hetru C."/>
            <person name="Jiang H."/>
            <person name="Grimmelikhuijzen C.J."/>
            <person name="Hauser F."/>
            <person name="Cazzamali G."/>
            <person name="Williamson M."/>
            <person name="Park Y."/>
            <person name="Li B."/>
            <person name="Tanaka Y."/>
            <person name="Predel R."/>
            <person name="Neupert S."/>
            <person name="Schachtner J."/>
            <person name="Verleyen P."/>
            <person name="Raible F."/>
            <person name="Bork P."/>
            <person name="Friedrich M."/>
            <person name="Walden K.K."/>
            <person name="Robertson H.M."/>
            <person name="Angeli S."/>
            <person name="Foret S."/>
            <person name="Bucher G."/>
            <person name="Schuetz S."/>
            <person name="Maleszka R."/>
            <person name="Wimmer E.A."/>
            <person name="Beeman R.W."/>
            <person name="Lorenzen M."/>
            <person name="Tomoyasu Y."/>
            <person name="Miller S.C."/>
            <person name="Grossmann D."/>
            <person name="Bucher G."/>
        </authorList>
    </citation>
    <scope>NUCLEOTIDE SEQUENCE [LARGE SCALE GENOMIC DNA]</scope>
    <source>
        <strain evidence="4 5">Georgia GA2</strain>
    </source>
</reference>
<dbReference type="Pfam" id="PF00589">
    <property type="entry name" value="Phage_integrase"/>
    <property type="match status" value="1"/>
</dbReference>
<evidence type="ECO:0000259" key="2">
    <source>
        <dbReference type="Pfam" id="PF00078"/>
    </source>
</evidence>
<dbReference type="Gene3D" id="3.10.10.10">
    <property type="entry name" value="HIV Type 1 Reverse Transcriptase, subunit A, domain 1"/>
    <property type="match status" value="1"/>
</dbReference>
<name>D7EJI5_TRICA</name>
<dbReference type="InterPro" id="IPR053134">
    <property type="entry name" value="RNA-dir_DNA_polymerase"/>
</dbReference>
<dbReference type="InterPro" id="IPR000477">
    <property type="entry name" value="RT_dom"/>
</dbReference>
<dbReference type="EMBL" id="KQ972226">
    <property type="protein sequence ID" value="EFA12762.1"/>
    <property type="molecule type" value="Genomic_DNA"/>
</dbReference>
<feature type="domain" description="Tyr recombinase" evidence="3">
    <location>
        <begin position="158"/>
        <end position="305"/>
    </location>
</feature>
<proteinExistence type="predicted"/>
<dbReference type="GO" id="GO:0071897">
    <property type="term" value="P:DNA biosynthetic process"/>
    <property type="evidence" value="ECO:0007669"/>
    <property type="project" value="UniProtKB-ARBA"/>
</dbReference>